<dbReference type="SUPFAM" id="SSF54814">
    <property type="entry name" value="Prokaryotic type KH domain (KH-domain type II)"/>
    <property type="match status" value="1"/>
</dbReference>
<keyword evidence="3" id="KW-0694">RNA-binding</keyword>
<dbReference type="InterPro" id="IPR057258">
    <property type="entry name" value="Ribosomal_uS3"/>
</dbReference>
<dbReference type="SUPFAM" id="SSF54821">
    <property type="entry name" value="Ribosomal protein S3 C-terminal domain"/>
    <property type="match status" value="1"/>
</dbReference>
<reference evidence="7" key="1">
    <citation type="journal article" date="2015" name="Nat. Commun.">
        <title>Diverse, uncultivated ultra-small bacterial cells in groundwater.</title>
        <authorList>
            <person name="Luef B."/>
            <person name="Frischkorn K.R."/>
            <person name="Wrighton K.C."/>
            <person name="Holman H.-Y.N."/>
            <person name="Birarda G."/>
            <person name="Thomas B.C."/>
            <person name="Singh A."/>
            <person name="Williams K.H."/>
            <person name="Siegerist C.E."/>
            <person name="Tringe S.G."/>
            <person name="Downing K.H."/>
            <person name="Comolli L.R."/>
            <person name="Banfield J.F."/>
        </authorList>
    </citation>
    <scope>NUCLEOTIDE SEQUENCE</scope>
</reference>
<dbReference type="PANTHER" id="PTHR11760:SF19">
    <property type="entry name" value="SMALL RIBOSOMAL SUBUNIT PROTEIN US3C"/>
    <property type="match status" value="1"/>
</dbReference>
<evidence type="ECO:0000256" key="4">
    <source>
        <dbReference type="ARBA" id="ARBA00022980"/>
    </source>
</evidence>
<dbReference type="PANTHER" id="PTHR11760">
    <property type="entry name" value="30S/40S RIBOSOMAL PROTEIN S3"/>
    <property type="match status" value="1"/>
</dbReference>
<dbReference type="FunFam" id="3.30.300.20:FF:000001">
    <property type="entry name" value="30S ribosomal protein S3"/>
    <property type="match status" value="1"/>
</dbReference>
<dbReference type="InterPro" id="IPR004044">
    <property type="entry name" value="KH_dom_type_2"/>
</dbReference>
<dbReference type="PROSITE" id="PS00548">
    <property type="entry name" value="RIBOSOMAL_S3"/>
    <property type="match status" value="1"/>
</dbReference>
<keyword evidence="4 7" id="KW-0689">Ribosomal protein</keyword>
<dbReference type="Gene3D" id="3.30.300.20">
    <property type="match status" value="1"/>
</dbReference>
<name>U3GU47_9ZZZZ</name>
<dbReference type="InterPro" id="IPR001351">
    <property type="entry name" value="Ribosomal_uS3_C"/>
</dbReference>
<dbReference type="InterPro" id="IPR018280">
    <property type="entry name" value="Ribosomal_uS3_CS"/>
</dbReference>
<dbReference type="GO" id="GO:0003735">
    <property type="term" value="F:structural constituent of ribosome"/>
    <property type="evidence" value="ECO:0007669"/>
    <property type="project" value="InterPro"/>
</dbReference>
<dbReference type="GO" id="GO:0019843">
    <property type="term" value="F:rRNA binding"/>
    <property type="evidence" value="ECO:0007669"/>
    <property type="project" value="UniProtKB-KW"/>
</dbReference>
<accession>U3GU47</accession>
<keyword evidence="5" id="KW-0687">Ribonucleoprotein</keyword>
<dbReference type="Gene3D" id="3.30.1140.32">
    <property type="entry name" value="Ribosomal protein S3, C-terminal domain"/>
    <property type="match status" value="1"/>
</dbReference>
<evidence type="ECO:0000256" key="5">
    <source>
        <dbReference type="ARBA" id="ARBA00023274"/>
    </source>
</evidence>
<dbReference type="Pfam" id="PF07650">
    <property type="entry name" value="KH_2"/>
    <property type="match status" value="1"/>
</dbReference>
<feature type="domain" description="KH type-2" evidence="6">
    <location>
        <begin position="50"/>
        <end position="118"/>
    </location>
</feature>
<dbReference type="InterPro" id="IPR015946">
    <property type="entry name" value="KH_dom-like_a/b"/>
</dbReference>
<dbReference type="AlphaFoldDB" id="U3GU47"/>
<dbReference type="HAMAP" id="MF_01309_B">
    <property type="entry name" value="Ribosomal_uS3_B"/>
    <property type="match status" value="1"/>
</dbReference>
<sequence length="243" mass="27338">MGQKVNPIGLRVGIIKNWNSIWYVDKKNYAKVLHEDIKIRECIYKYNFTNEDNTRKKMTSSEIANVEIMRKPDRVTVIINSSRPGVIIGANGENILRLTKEISKLTSSKVEVKIKEIKKPEINAQLIANGIAKQIMNRIPFRKAMKKAMADAKKSGVSGIKVECSGRLGGADMARTEWYREGRIPLHTLRADIDYGVATALTTYGTTGIKVWVFSKEILKKDIKEDAGQIVKKAKKSGKKSEE</sequence>
<evidence type="ECO:0000259" key="6">
    <source>
        <dbReference type="PROSITE" id="PS50823"/>
    </source>
</evidence>
<proteinExistence type="inferred from homology"/>
<dbReference type="InterPro" id="IPR009019">
    <property type="entry name" value="KH_sf_prok-type"/>
</dbReference>
<dbReference type="InterPro" id="IPR005704">
    <property type="entry name" value="Ribosomal_uS3_bac-typ"/>
</dbReference>
<evidence type="ECO:0000256" key="3">
    <source>
        <dbReference type="ARBA" id="ARBA00022884"/>
    </source>
</evidence>
<dbReference type="Pfam" id="PF00189">
    <property type="entry name" value="Ribosomal_S3_C"/>
    <property type="match status" value="1"/>
</dbReference>
<comment type="similarity">
    <text evidence="1">Belongs to the universal ribosomal protein uS3 family.</text>
</comment>
<dbReference type="CDD" id="cd02412">
    <property type="entry name" value="KH-II_30S_S3"/>
    <property type="match status" value="1"/>
</dbReference>
<evidence type="ECO:0000256" key="2">
    <source>
        <dbReference type="ARBA" id="ARBA00022730"/>
    </source>
</evidence>
<dbReference type="PROSITE" id="PS50823">
    <property type="entry name" value="KH_TYPE_2"/>
    <property type="match status" value="1"/>
</dbReference>
<dbReference type="NCBIfam" id="TIGR01009">
    <property type="entry name" value="rpsC_bact"/>
    <property type="match status" value="1"/>
</dbReference>
<dbReference type="SMART" id="SM00322">
    <property type="entry name" value="KH"/>
    <property type="match status" value="1"/>
</dbReference>
<dbReference type="InterPro" id="IPR036419">
    <property type="entry name" value="Ribosomal_S3_C_sf"/>
</dbReference>
<dbReference type="EMBL" id="KC999212">
    <property type="protein sequence ID" value="AGT99709.1"/>
    <property type="molecule type" value="Genomic_DNA"/>
</dbReference>
<dbReference type="InterPro" id="IPR004087">
    <property type="entry name" value="KH_dom"/>
</dbReference>
<organism evidence="7">
    <name type="scientific">uncultured organism</name>
    <dbReference type="NCBI Taxonomy" id="155900"/>
    <lineage>
        <taxon>unclassified sequences</taxon>
        <taxon>environmental samples</taxon>
    </lineage>
</organism>
<protein>
    <submittedName>
        <fullName evidence="7">30S ribosomal protein S3</fullName>
    </submittedName>
</protein>
<evidence type="ECO:0000256" key="1">
    <source>
        <dbReference type="ARBA" id="ARBA00010761"/>
    </source>
</evidence>
<dbReference type="GO" id="GO:1990904">
    <property type="term" value="C:ribonucleoprotein complex"/>
    <property type="evidence" value="ECO:0007669"/>
    <property type="project" value="UniProtKB-KW"/>
</dbReference>
<keyword evidence="2" id="KW-0699">rRNA-binding</keyword>
<evidence type="ECO:0000313" key="7">
    <source>
        <dbReference type="EMBL" id="AGT99709.1"/>
    </source>
</evidence>